<keyword evidence="1" id="KW-1133">Transmembrane helix</keyword>
<dbReference type="PROSITE" id="PS51257">
    <property type="entry name" value="PROKAR_LIPOPROTEIN"/>
    <property type="match status" value="1"/>
</dbReference>
<sequence>MKKVLMGASLLLVACSVAIMVMPTYTMVFGANGGGHGYKTYRWFDGYLIVYFDVVPVISLICAVVAGVGLIAGFWGSRRSGWVAVPCAIAAGLLAIFGYNENRASYASGAGVWVAPLLACVAAMSCAVWWIERRGAKGDPKSS</sequence>
<gene>
    <name evidence="2" type="ORF">BW730_06155</name>
</gene>
<feature type="transmembrane region" description="Helical" evidence="1">
    <location>
        <begin position="49"/>
        <end position="75"/>
    </location>
</feature>
<keyword evidence="1" id="KW-0472">Membrane</keyword>
<dbReference type="RefSeq" id="WP_077685485.1">
    <property type="nucleotide sequence ID" value="NZ_CP019606.1"/>
</dbReference>
<dbReference type="KEGG" id="tes:BW730_06155"/>
<feature type="transmembrane region" description="Helical" evidence="1">
    <location>
        <begin position="111"/>
        <end position="131"/>
    </location>
</feature>
<feature type="transmembrane region" description="Helical" evidence="1">
    <location>
        <begin position="82"/>
        <end position="99"/>
    </location>
</feature>
<accession>A0A1Q2CM32</accession>
<dbReference type="Proteomes" id="UP000188145">
    <property type="component" value="Chromosome"/>
</dbReference>
<keyword evidence="1" id="KW-0812">Transmembrane</keyword>
<proteinExistence type="predicted"/>
<dbReference type="EMBL" id="CP019606">
    <property type="protein sequence ID" value="AQP47159.1"/>
    <property type="molecule type" value="Genomic_DNA"/>
</dbReference>
<organism evidence="2 3">
    <name type="scientific">Tessaracoccus aquimaris</name>
    <dbReference type="NCBI Taxonomy" id="1332264"/>
    <lineage>
        <taxon>Bacteria</taxon>
        <taxon>Bacillati</taxon>
        <taxon>Actinomycetota</taxon>
        <taxon>Actinomycetes</taxon>
        <taxon>Propionibacteriales</taxon>
        <taxon>Propionibacteriaceae</taxon>
        <taxon>Tessaracoccus</taxon>
    </lineage>
</organism>
<dbReference type="AlphaFoldDB" id="A0A1Q2CM32"/>
<evidence type="ECO:0000313" key="3">
    <source>
        <dbReference type="Proteomes" id="UP000188145"/>
    </source>
</evidence>
<protein>
    <recommendedName>
        <fullName evidence="4">Lipoprotein</fullName>
    </recommendedName>
</protein>
<evidence type="ECO:0000313" key="2">
    <source>
        <dbReference type="EMBL" id="AQP47159.1"/>
    </source>
</evidence>
<evidence type="ECO:0000256" key="1">
    <source>
        <dbReference type="SAM" id="Phobius"/>
    </source>
</evidence>
<dbReference type="OrthoDB" id="9811281at2"/>
<name>A0A1Q2CM32_9ACTN</name>
<evidence type="ECO:0008006" key="4">
    <source>
        <dbReference type="Google" id="ProtNLM"/>
    </source>
</evidence>
<keyword evidence="3" id="KW-1185">Reference proteome</keyword>
<reference evidence="3" key="1">
    <citation type="submission" date="2017-02" db="EMBL/GenBank/DDBJ databases">
        <title>Tessaracoccus aquaemaris sp. nov., isolated from the intestine of a Korean rockfish, Sebastes schlegelii, in a marine aquaculture pond.</title>
        <authorList>
            <person name="Tak E.J."/>
            <person name="Bae J.-W."/>
        </authorList>
    </citation>
    <scope>NUCLEOTIDE SEQUENCE [LARGE SCALE GENOMIC DNA]</scope>
    <source>
        <strain evidence="3">NSG39</strain>
    </source>
</reference>